<feature type="compositionally biased region" description="Polar residues" evidence="1">
    <location>
        <begin position="312"/>
        <end position="322"/>
    </location>
</feature>
<evidence type="ECO:0000313" key="2">
    <source>
        <dbReference type="EMBL" id="EMI57984.1"/>
    </source>
</evidence>
<dbReference type="RefSeq" id="WP_008674246.1">
    <property type="nucleotide sequence ID" value="NZ_ANOH01000050.1"/>
</dbReference>
<dbReference type="EMBL" id="ANOH01000050">
    <property type="protein sequence ID" value="EMI57984.1"/>
    <property type="molecule type" value="Genomic_DNA"/>
</dbReference>
<sequence length="363" mass="38575">MTQTNPSVSKPPPVAQGPIVCPLCPLMCDDVSVSKDGELIANSCPIVDQFNASRPRQNRLPAEGVRLPSTEPLRIVTTGVDLATARQLTDWQSQGKVHVELETDASLHALQQTISRDGIVSATLADVATHADMVWMIGGITEAWPRLPEKLRRPGGDDCVPSHSNCSADDLANLSALLHVIGASEDDHGLESTGTTDAAGDFGSLARRWKSAKYAAVIVGPNAFMPGEESISATMLCRIIRAQNTDARCVLMTLDSGATLRSVSMWKTNTSPDSTITSSSLQSFDIRIGSPLKRDSRPATLQIGGIDPGPDTASSYQASSTAGLDRPGMSIRGDGSVSLPLLSSTESRHPTPCEIIDRLLQKN</sequence>
<comment type="caution">
    <text evidence="2">The sequence shown here is derived from an EMBL/GenBank/DDBJ whole genome shotgun (WGS) entry which is preliminary data.</text>
</comment>
<proteinExistence type="predicted"/>
<feature type="region of interest" description="Disordered" evidence="1">
    <location>
        <begin position="291"/>
        <end position="330"/>
    </location>
</feature>
<keyword evidence="3" id="KW-1185">Reference proteome</keyword>
<accession>M5U9K6</accession>
<name>M5U9K6_9BACT</name>
<gene>
    <name evidence="2" type="ORF">RSSM_00624</name>
</gene>
<dbReference type="AlphaFoldDB" id="M5U9K6"/>
<reference evidence="2 3" key="1">
    <citation type="journal article" date="2013" name="Mar. Genomics">
        <title>Expression of sulfatases in Rhodopirellula baltica and the diversity of sulfatases in the genus Rhodopirellula.</title>
        <authorList>
            <person name="Wegner C.E."/>
            <person name="Richter-Heitmann T."/>
            <person name="Klindworth A."/>
            <person name="Klockow C."/>
            <person name="Richter M."/>
            <person name="Achstetter T."/>
            <person name="Glockner F.O."/>
            <person name="Harder J."/>
        </authorList>
    </citation>
    <scope>NUCLEOTIDE SEQUENCE [LARGE SCALE GENOMIC DNA]</scope>
    <source>
        <strain evidence="2 3">SM41</strain>
    </source>
</reference>
<evidence type="ECO:0000256" key="1">
    <source>
        <dbReference type="SAM" id="MobiDB-lite"/>
    </source>
</evidence>
<organism evidence="2 3">
    <name type="scientific">Rhodopirellula sallentina SM41</name>
    <dbReference type="NCBI Taxonomy" id="1263870"/>
    <lineage>
        <taxon>Bacteria</taxon>
        <taxon>Pseudomonadati</taxon>
        <taxon>Planctomycetota</taxon>
        <taxon>Planctomycetia</taxon>
        <taxon>Pirellulales</taxon>
        <taxon>Pirellulaceae</taxon>
        <taxon>Rhodopirellula</taxon>
    </lineage>
</organism>
<evidence type="ECO:0000313" key="3">
    <source>
        <dbReference type="Proteomes" id="UP000011885"/>
    </source>
</evidence>
<protein>
    <submittedName>
        <fullName evidence="2">Formylmethanofuran dehydrogenase, subunit B</fullName>
    </submittedName>
</protein>
<dbReference type="PATRIC" id="fig|1263870.3.peg.683"/>
<dbReference type="Proteomes" id="UP000011885">
    <property type="component" value="Unassembled WGS sequence"/>
</dbReference>